<proteinExistence type="predicted"/>
<keyword evidence="2" id="KW-1133">Transmembrane helix</keyword>
<protein>
    <submittedName>
        <fullName evidence="4">Uncharacterized protein DUF1707</fullName>
    </submittedName>
</protein>
<keyword evidence="2" id="KW-0812">Transmembrane</keyword>
<dbReference type="RefSeq" id="WP_116706695.1">
    <property type="nucleotide sequence ID" value="NZ_QEKW01000001.1"/>
</dbReference>
<feature type="transmembrane region" description="Helical" evidence="2">
    <location>
        <begin position="100"/>
        <end position="117"/>
    </location>
</feature>
<keyword evidence="5" id="KW-1185">Reference proteome</keyword>
<name>A0A2U1FS04_9PSEU</name>
<keyword evidence="2" id="KW-0472">Membrane</keyword>
<dbReference type="Pfam" id="PF08044">
    <property type="entry name" value="DUF1707"/>
    <property type="match status" value="1"/>
</dbReference>
<feature type="domain" description="DUF1707" evidence="3">
    <location>
        <begin position="5"/>
        <end position="54"/>
    </location>
</feature>
<evidence type="ECO:0000313" key="4">
    <source>
        <dbReference type="EMBL" id="PVZ14948.1"/>
    </source>
</evidence>
<reference evidence="4 5" key="1">
    <citation type="submission" date="2018-04" db="EMBL/GenBank/DDBJ databases">
        <title>Genomic Encyclopedia of Type Strains, Phase IV (KMG-IV): sequencing the most valuable type-strain genomes for metagenomic binning, comparative biology and taxonomic classification.</title>
        <authorList>
            <person name="Goeker M."/>
        </authorList>
    </citation>
    <scope>NUCLEOTIDE SEQUENCE [LARGE SCALE GENOMIC DNA]</scope>
    <source>
        <strain evidence="4 5">DSM 45771</strain>
    </source>
</reference>
<feature type="region of interest" description="Disordered" evidence="1">
    <location>
        <begin position="56"/>
        <end position="86"/>
    </location>
</feature>
<dbReference type="Proteomes" id="UP000245639">
    <property type="component" value="Unassembled WGS sequence"/>
</dbReference>
<dbReference type="InterPro" id="IPR012551">
    <property type="entry name" value="DUF1707_SHOCT-like"/>
</dbReference>
<dbReference type="EMBL" id="QEKW01000001">
    <property type="protein sequence ID" value="PVZ14948.1"/>
    <property type="molecule type" value="Genomic_DNA"/>
</dbReference>
<feature type="transmembrane region" description="Helical" evidence="2">
    <location>
        <begin position="123"/>
        <end position="140"/>
    </location>
</feature>
<dbReference type="AlphaFoldDB" id="A0A2U1FS04"/>
<evidence type="ECO:0000259" key="3">
    <source>
        <dbReference type="Pfam" id="PF08044"/>
    </source>
</evidence>
<feature type="compositionally biased region" description="Pro residues" evidence="1">
    <location>
        <begin position="71"/>
        <end position="83"/>
    </location>
</feature>
<gene>
    <name evidence="4" type="ORF">C8D89_101816</name>
</gene>
<comment type="caution">
    <text evidence="4">The sequence shown here is derived from an EMBL/GenBank/DDBJ whole genome shotgun (WGS) entry which is preliminary data.</text>
</comment>
<dbReference type="OrthoDB" id="3694247at2"/>
<accession>A0A2U1FS04</accession>
<organism evidence="4 5">
    <name type="scientific">Actinomycetospora cinnamomea</name>
    <dbReference type="NCBI Taxonomy" id="663609"/>
    <lineage>
        <taxon>Bacteria</taxon>
        <taxon>Bacillati</taxon>
        <taxon>Actinomycetota</taxon>
        <taxon>Actinomycetes</taxon>
        <taxon>Pseudonocardiales</taxon>
        <taxon>Pseudonocardiaceae</taxon>
        <taxon>Actinomycetospora</taxon>
    </lineage>
</organism>
<sequence length="145" mass="15330">MADVGAHERELAMEALDAHRRDGRLERGEHADRCAAASRATTRAELDVLFRDLPEPHPVYPSPVRSAPSPSARPEPAGPPAAPDLPELVGPSGAAIARHAGLISLLTPAVAAVLFAVSGGRFPWIFVLVPVVIAGVAWISHRHQP</sequence>
<evidence type="ECO:0000313" key="5">
    <source>
        <dbReference type="Proteomes" id="UP000245639"/>
    </source>
</evidence>
<evidence type="ECO:0000256" key="1">
    <source>
        <dbReference type="SAM" id="MobiDB-lite"/>
    </source>
</evidence>
<evidence type="ECO:0000256" key="2">
    <source>
        <dbReference type="SAM" id="Phobius"/>
    </source>
</evidence>